<dbReference type="AlphaFoldDB" id="A0A4V1WLQ7"/>
<gene>
    <name evidence="3" type="ORF">AA0114_g9998</name>
</gene>
<sequence>MAANDRTNIPPAPAYFPTSADSPLHPPTALYTSLRSLSPDNDLTKTQDFVVSPRSGKAWTVPAGALFRLSTPEGPQVGDLNVWNQHDPREKFWASRTRQLQGSHVVQGDRLWSCLPFMRPLCGLVEDGCEIRDSDGKGNGSGREASRDERGGVTKWGGRCNDLLGTRCDPYVGNVLTGASYDYHCHSNLVRSVLPYGLTEFDVHDVLNVFQVTGLDSQGRYFMEASPATKDSFLTFFAEQDLLCALSTCPGGDLSRWGWTQAEEVSGSKEKKEGEDDEGMKSTCRPIRVEVYEIKEAVKEKALKGWKKPEKSGYRGMHGMGIPSGEA</sequence>
<evidence type="ECO:0000313" key="4">
    <source>
        <dbReference type="Proteomes" id="UP000292402"/>
    </source>
</evidence>
<dbReference type="Proteomes" id="UP000292402">
    <property type="component" value="Unassembled WGS sequence"/>
</dbReference>
<evidence type="ECO:0000256" key="1">
    <source>
        <dbReference type="SAM" id="MobiDB-lite"/>
    </source>
</evidence>
<name>A0A4V1WLQ7_9PLEO</name>
<dbReference type="InterPro" id="IPR018959">
    <property type="entry name" value="DUF1989"/>
</dbReference>
<feature type="domain" description="DUF1989" evidence="2">
    <location>
        <begin position="50"/>
        <end position="243"/>
    </location>
</feature>
<organism evidence="3 4">
    <name type="scientific">Alternaria tenuissima</name>
    <dbReference type="NCBI Taxonomy" id="119927"/>
    <lineage>
        <taxon>Eukaryota</taxon>
        <taxon>Fungi</taxon>
        <taxon>Dikarya</taxon>
        <taxon>Ascomycota</taxon>
        <taxon>Pezizomycotina</taxon>
        <taxon>Dothideomycetes</taxon>
        <taxon>Pleosporomycetidae</taxon>
        <taxon>Pleosporales</taxon>
        <taxon>Pleosporineae</taxon>
        <taxon>Pleosporaceae</taxon>
        <taxon>Alternaria</taxon>
        <taxon>Alternaria sect. Alternaria</taxon>
        <taxon>Alternaria alternata complex</taxon>
    </lineage>
</organism>
<feature type="region of interest" description="Disordered" evidence="1">
    <location>
        <begin position="308"/>
        <end position="327"/>
    </location>
</feature>
<evidence type="ECO:0000259" key="2">
    <source>
        <dbReference type="Pfam" id="PF09347"/>
    </source>
</evidence>
<comment type="caution">
    <text evidence="3">The sequence shown here is derived from an EMBL/GenBank/DDBJ whole genome shotgun (WGS) entry which is preliminary data.</text>
</comment>
<protein>
    <recommendedName>
        <fullName evidence="2">DUF1989 domain-containing protein</fullName>
    </recommendedName>
</protein>
<accession>A0A4V1WLQ7</accession>
<dbReference type="PANTHER" id="PTHR31527">
    <property type="entry name" value="RE64534P"/>
    <property type="match status" value="1"/>
</dbReference>
<feature type="region of interest" description="Disordered" evidence="1">
    <location>
        <begin position="1"/>
        <end position="21"/>
    </location>
</feature>
<dbReference type="PANTHER" id="PTHR31527:SF0">
    <property type="entry name" value="RE64534P"/>
    <property type="match status" value="1"/>
</dbReference>
<reference evidence="4" key="1">
    <citation type="journal article" date="2019" name="bioRxiv">
        <title>Genomics, evolutionary history and diagnostics of the Alternaria alternata species group including apple and Asian pear pathotypes.</title>
        <authorList>
            <person name="Armitage A.D."/>
            <person name="Cockerton H.M."/>
            <person name="Sreenivasaprasad S."/>
            <person name="Woodhall J.W."/>
            <person name="Lane C.R."/>
            <person name="Harrison R.J."/>
            <person name="Clarkson J.P."/>
        </authorList>
    </citation>
    <scope>NUCLEOTIDE SEQUENCE [LARGE SCALE GENOMIC DNA]</scope>
    <source>
        <strain evidence="4">FERA 1082</strain>
    </source>
</reference>
<proteinExistence type="predicted"/>
<dbReference type="Pfam" id="PF09347">
    <property type="entry name" value="DUF1989"/>
    <property type="match status" value="1"/>
</dbReference>
<dbReference type="EMBL" id="PDXA01000042">
    <property type="protein sequence ID" value="RYN44418.1"/>
    <property type="molecule type" value="Genomic_DNA"/>
</dbReference>
<evidence type="ECO:0000313" key="3">
    <source>
        <dbReference type="EMBL" id="RYN44418.1"/>
    </source>
</evidence>